<dbReference type="AlphaFoldDB" id="A0A919CMV0"/>
<evidence type="ECO:0000313" key="4">
    <source>
        <dbReference type="EMBL" id="GHD41369.1"/>
    </source>
</evidence>
<feature type="domain" description="Glycosyl transferase family 1" evidence="3">
    <location>
        <begin position="194"/>
        <end position="339"/>
    </location>
</feature>
<dbReference type="PANTHER" id="PTHR12526:SF510">
    <property type="entry name" value="D-INOSITOL 3-PHOSPHATE GLYCOSYLTRANSFERASE"/>
    <property type="match status" value="1"/>
</dbReference>
<dbReference type="EMBL" id="BMZS01000001">
    <property type="protein sequence ID" value="GHD41369.1"/>
    <property type="molecule type" value="Genomic_DNA"/>
</dbReference>
<proteinExistence type="predicted"/>
<evidence type="ECO:0000313" key="5">
    <source>
        <dbReference type="Proteomes" id="UP000630353"/>
    </source>
</evidence>
<evidence type="ECO:0000259" key="3">
    <source>
        <dbReference type="Pfam" id="PF00534"/>
    </source>
</evidence>
<gene>
    <name evidence="4" type="ORF">GCM10017083_05710</name>
</gene>
<reference evidence="4" key="1">
    <citation type="journal article" date="2014" name="Int. J. Syst. Evol. Microbiol.">
        <title>Complete genome sequence of Corynebacterium casei LMG S-19264T (=DSM 44701T), isolated from a smear-ripened cheese.</title>
        <authorList>
            <consortium name="US DOE Joint Genome Institute (JGI-PGF)"/>
            <person name="Walter F."/>
            <person name="Albersmeier A."/>
            <person name="Kalinowski J."/>
            <person name="Ruckert C."/>
        </authorList>
    </citation>
    <scope>NUCLEOTIDE SEQUENCE</scope>
    <source>
        <strain evidence="4">KCTC 42651</strain>
    </source>
</reference>
<evidence type="ECO:0000256" key="2">
    <source>
        <dbReference type="ARBA" id="ARBA00022679"/>
    </source>
</evidence>
<protein>
    <recommendedName>
        <fullName evidence="3">Glycosyl transferase family 1 domain-containing protein</fullName>
    </recommendedName>
</protein>
<dbReference type="InterPro" id="IPR001296">
    <property type="entry name" value="Glyco_trans_1"/>
</dbReference>
<accession>A0A919CMV0</accession>
<reference evidence="4" key="2">
    <citation type="submission" date="2020-09" db="EMBL/GenBank/DDBJ databases">
        <authorList>
            <person name="Sun Q."/>
            <person name="Kim S."/>
        </authorList>
    </citation>
    <scope>NUCLEOTIDE SEQUENCE</scope>
    <source>
        <strain evidence="4">KCTC 42651</strain>
    </source>
</reference>
<dbReference type="CDD" id="cd03801">
    <property type="entry name" value="GT4_PimA-like"/>
    <property type="match status" value="1"/>
</dbReference>
<keyword evidence="1" id="KW-0328">Glycosyltransferase</keyword>
<evidence type="ECO:0000256" key="1">
    <source>
        <dbReference type="ARBA" id="ARBA00022676"/>
    </source>
</evidence>
<dbReference type="Pfam" id="PF00534">
    <property type="entry name" value="Glycos_transf_1"/>
    <property type="match status" value="1"/>
</dbReference>
<dbReference type="Gene3D" id="3.40.50.2000">
    <property type="entry name" value="Glycogen Phosphorylase B"/>
    <property type="match status" value="1"/>
</dbReference>
<comment type="caution">
    <text evidence="4">The sequence shown here is derived from an EMBL/GenBank/DDBJ whole genome shotgun (WGS) entry which is preliminary data.</text>
</comment>
<dbReference type="RefSeq" id="WP_189987385.1">
    <property type="nucleotide sequence ID" value="NZ_BMZS01000001.1"/>
</dbReference>
<dbReference type="SUPFAM" id="SSF53756">
    <property type="entry name" value="UDP-Glycosyltransferase/glycogen phosphorylase"/>
    <property type="match status" value="1"/>
</dbReference>
<organism evidence="4 5">
    <name type="scientific">Thalassobaculum fulvum</name>
    <dbReference type="NCBI Taxonomy" id="1633335"/>
    <lineage>
        <taxon>Bacteria</taxon>
        <taxon>Pseudomonadati</taxon>
        <taxon>Pseudomonadota</taxon>
        <taxon>Alphaproteobacteria</taxon>
        <taxon>Rhodospirillales</taxon>
        <taxon>Thalassobaculaceae</taxon>
        <taxon>Thalassobaculum</taxon>
    </lineage>
</organism>
<keyword evidence="5" id="KW-1185">Reference proteome</keyword>
<dbReference type="Proteomes" id="UP000630353">
    <property type="component" value="Unassembled WGS sequence"/>
</dbReference>
<sequence length="542" mass="57990">MSRAAILYDSRGFDAGKERLTGLATASAGFLRAYLDHGADGKLWLHPTDESTTVEAFRSRFPSARPVEIVHRLETRRLAEPGALFVPGPVLGPFAWRRRVVGDSAWSLTGVTHTMSTARALEAVRELLVAPTRPWDALICASRSIRDLVTGVLERHAAHLAERTGGPAMDVPLQLPVIPLGIDLPETDEADRMAFRAEHRLADDAVAVLYLGRLSAHAKAHPLPMFRALGRAAARTDRQIVAVLAGWYHDEDTRRAFEATAAALAPDVRVIAVDARPPAVKRAVLSGSDVFLSLSDNLQESFGLTPVEAMAAGLPCVVTDWDGYRDTVVDDETGFRVPTALPPAGIGADLAWRRLLGIDDDSVFHALTSEAVAVDTEAAAEAIARLADDPQLRHRMGEAGRARARASFAWPVVIRAYEALWAELAERRAAAGPPAGGTPSIAPDPFDAFAGFATPGGGSGLRIEPVEGLDAMAELARIASLPKAVIDPRLPGTAQAVLAQLAQRGSIVVALDPPQGRIDDQRAALRAAFWLAHAGIVRIVRF</sequence>
<keyword evidence="2" id="KW-0808">Transferase</keyword>
<dbReference type="PANTHER" id="PTHR12526">
    <property type="entry name" value="GLYCOSYLTRANSFERASE"/>
    <property type="match status" value="1"/>
</dbReference>
<dbReference type="GO" id="GO:0016757">
    <property type="term" value="F:glycosyltransferase activity"/>
    <property type="evidence" value="ECO:0007669"/>
    <property type="project" value="UniProtKB-KW"/>
</dbReference>
<name>A0A919CMV0_9PROT</name>